<sequence length="60" mass="7020">MILSTCATVHLTKQVIENLILQSIPHARQMIRKSILLPYLKSNDLLYLYQLIIIITREIE</sequence>
<accession>A0A2N3IBT1</accession>
<keyword evidence="2" id="KW-1185">Reference proteome</keyword>
<proteinExistence type="predicted"/>
<comment type="caution">
    <text evidence="1">The sequence shown here is derived from an EMBL/GenBank/DDBJ whole genome shotgun (WGS) entry which is preliminary data.</text>
</comment>
<protein>
    <submittedName>
        <fullName evidence="1">Uncharacterized protein</fullName>
    </submittedName>
</protein>
<evidence type="ECO:0000313" key="2">
    <source>
        <dbReference type="Proteomes" id="UP000233618"/>
    </source>
</evidence>
<gene>
    <name evidence="1" type="ORF">BZG01_06590</name>
</gene>
<evidence type="ECO:0000313" key="1">
    <source>
        <dbReference type="EMBL" id="PKQ67728.1"/>
    </source>
</evidence>
<name>A0A2N3IBT1_9BACT</name>
<dbReference type="Proteomes" id="UP000233618">
    <property type="component" value="Unassembled WGS sequence"/>
</dbReference>
<dbReference type="EMBL" id="MVDE01000007">
    <property type="protein sequence ID" value="PKQ67728.1"/>
    <property type="molecule type" value="Genomic_DNA"/>
</dbReference>
<organism evidence="1 2">
    <name type="scientific">Labilibaculum manganireducens</name>
    <dbReference type="NCBI Taxonomy" id="1940525"/>
    <lineage>
        <taxon>Bacteria</taxon>
        <taxon>Pseudomonadati</taxon>
        <taxon>Bacteroidota</taxon>
        <taxon>Bacteroidia</taxon>
        <taxon>Marinilabiliales</taxon>
        <taxon>Marinifilaceae</taxon>
        <taxon>Labilibaculum</taxon>
    </lineage>
</organism>
<dbReference type="AlphaFoldDB" id="A0A2N3IBT1"/>
<reference evidence="1 2" key="1">
    <citation type="journal article" date="2017" name="Front. Microbiol.">
        <title>Labilibaculum manganireducens gen. nov., sp. nov. and Labilibaculum filiforme sp. nov., Novel Bacteroidetes Isolated from Subsurface Sediments of the Baltic Sea.</title>
        <authorList>
            <person name="Vandieken V."/>
            <person name="Marshall I.P."/>
            <person name="Niemann H."/>
            <person name="Engelen B."/>
            <person name="Cypionka H."/>
        </authorList>
    </citation>
    <scope>NUCLEOTIDE SEQUENCE [LARGE SCALE GENOMIC DNA]</scope>
    <source>
        <strain evidence="1 2">59.10-2M</strain>
    </source>
</reference>